<evidence type="ECO:0000256" key="1">
    <source>
        <dbReference type="SAM" id="Coils"/>
    </source>
</evidence>
<feature type="compositionally biased region" description="Polar residues" evidence="2">
    <location>
        <begin position="22"/>
        <end position="37"/>
    </location>
</feature>
<keyword evidence="1" id="KW-0175">Coiled coil</keyword>
<gene>
    <name evidence="3" type="ORF">G8770_06200</name>
</gene>
<sequence length="273" mass="29467">MSVERKEPTLSGLGPNRDEPVNSASSTKPHTQNSTSGAKPAAPQPRRRPAPVSSVQAKASPLVPLALILALTGLGLAGFSYWQLVTAQHHINASDKRIAELENRLALSDDESSQSVTALQLSLREAREQLKTSTSEIRKLWDTRNVNREGIAANKTQIASNSKAVKSAAAAAAEAKKLAQAQQASVKALNDSIALQAEQLGMMSDLSDVQQQRVRELVDQAGRVDAQLTKLQNNLVGRVQKNEAAIEAIDAYRVSINRDILDLKRRLNTTGTQ</sequence>
<dbReference type="RefSeq" id="WP_167183333.1">
    <property type="nucleotide sequence ID" value="NZ_JAAONZ010000003.1"/>
</dbReference>
<evidence type="ECO:0000313" key="4">
    <source>
        <dbReference type="Proteomes" id="UP000787472"/>
    </source>
</evidence>
<dbReference type="Proteomes" id="UP000787472">
    <property type="component" value="Unassembled WGS sequence"/>
</dbReference>
<dbReference type="EMBL" id="JAAONZ010000003">
    <property type="protein sequence ID" value="NHO65131.1"/>
    <property type="molecule type" value="Genomic_DNA"/>
</dbReference>
<feature type="region of interest" description="Disordered" evidence="2">
    <location>
        <begin position="1"/>
        <end position="55"/>
    </location>
</feature>
<feature type="coiled-coil region" evidence="1">
    <location>
        <begin position="84"/>
        <end position="136"/>
    </location>
</feature>
<evidence type="ECO:0000313" key="3">
    <source>
        <dbReference type="EMBL" id="NHO65131.1"/>
    </source>
</evidence>
<proteinExistence type="predicted"/>
<dbReference type="AlphaFoldDB" id="A0A9E5JTD2"/>
<evidence type="ECO:0000256" key="2">
    <source>
        <dbReference type="SAM" id="MobiDB-lite"/>
    </source>
</evidence>
<keyword evidence="4" id="KW-1185">Reference proteome</keyword>
<comment type="caution">
    <text evidence="3">The sequence shown here is derived from an EMBL/GenBank/DDBJ whole genome shotgun (WGS) entry which is preliminary data.</text>
</comment>
<organism evidence="3 4">
    <name type="scientific">Pseudomaricurvus hydrocarbonicus</name>
    <dbReference type="NCBI Taxonomy" id="1470433"/>
    <lineage>
        <taxon>Bacteria</taxon>
        <taxon>Pseudomonadati</taxon>
        <taxon>Pseudomonadota</taxon>
        <taxon>Gammaproteobacteria</taxon>
        <taxon>Cellvibrionales</taxon>
        <taxon>Cellvibrionaceae</taxon>
        <taxon>Pseudomaricurvus</taxon>
    </lineage>
</organism>
<protein>
    <submittedName>
        <fullName evidence="3">Uncharacterized protein</fullName>
    </submittedName>
</protein>
<name>A0A9E5JTD2_9GAMM</name>
<accession>A0A9E5JTD2</accession>
<reference evidence="3" key="1">
    <citation type="submission" date="2020-03" db="EMBL/GenBank/DDBJ databases">
        <authorList>
            <person name="Guo F."/>
        </authorList>
    </citation>
    <scope>NUCLEOTIDE SEQUENCE</scope>
    <source>
        <strain evidence="3">JCM 30134</strain>
    </source>
</reference>